<dbReference type="GO" id="GO:0031515">
    <property type="term" value="C:tRNA (m1A) methyltransferase complex"/>
    <property type="evidence" value="ECO:0007669"/>
    <property type="project" value="InterPro"/>
</dbReference>
<organism evidence="7 8">
    <name type="scientific">Colocasia esculenta</name>
    <name type="common">Wild taro</name>
    <name type="synonym">Arum esculentum</name>
    <dbReference type="NCBI Taxonomy" id="4460"/>
    <lineage>
        <taxon>Eukaryota</taxon>
        <taxon>Viridiplantae</taxon>
        <taxon>Streptophyta</taxon>
        <taxon>Embryophyta</taxon>
        <taxon>Tracheophyta</taxon>
        <taxon>Spermatophyta</taxon>
        <taxon>Magnoliopsida</taxon>
        <taxon>Liliopsida</taxon>
        <taxon>Araceae</taxon>
        <taxon>Aroideae</taxon>
        <taxon>Colocasieae</taxon>
        <taxon>Colocasia</taxon>
    </lineage>
</organism>
<comment type="similarity">
    <text evidence="2">Belongs to the TRM6/GCD10 family.</text>
</comment>
<evidence type="ECO:0000313" key="7">
    <source>
        <dbReference type="EMBL" id="MQL90357.1"/>
    </source>
</evidence>
<keyword evidence="4" id="KW-0819">tRNA processing</keyword>
<evidence type="ECO:0000256" key="3">
    <source>
        <dbReference type="ARBA" id="ARBA00021704"/>
    </source>
</evidence>
<dbReference type="InterPro" id="IPR017423">
    <property type="entry name" value="TRM6"/>
</dbReference>
<accession>A0A843V6V3</accession>
<dbReference type="GO" id="GO:0030488">
    <property type="term" value="P:tRNA methylation"/>
    <property type="evidence" value="ECO:0007669"/>
    <property type="project" value="InterPro"/>
</dbReference>
<evidence type="ECO:0000256" key="1">
    <source>
        <dbReference type="ARBA" id="ARBA00004123"/>
    </source>
</evidence>
<proteinExistence type="inferred from homology"/>
<protein>
    <recommendedName>
        <fullName evidence="3">tRNA (adenine(58)-N(1))-methyltransferase non-catalytic subunit TRM6</fullName>
    </recommendedName>
    <alternativeName>
        <fullName evidence="6">tRNA(m1A58)-methyltransferase subunit TRM6</fullName>
    </alternativeName>
</protein>
<dbReference type="Pfam" id="PF04189">
    <property type="entry name" value="Gcd10p"/>
    <property type="match status" value="1"/>
</dbReference>
<evidence type="ECO:0000256" key="5">
    <source>
        <dbReference type="ARBA" id="ARBA00023242"/>
    </source>
</evidence>
<dbReference type="GO" id="GO:0005634">
    <property type="term" value="C:nucleus"/>
    <property type="evidence" value="ECO:0007669"/>
    <property type="project" value="UniProtKB-SubCell"/>
</dbReference>
<dbReference type="PANTHER" id="PTHR12945:SF0">
    <property type="entry name" value="TRNA (ADENINE(58)-N(1))-METHYLTRANSFERASE NON-CATALYTIC SUBUNIT TRM6"/>
    <property type="match status" value="1"/>
</dbReference>
<name>A0A843V6V3_COLES</name>
<evidence type="ECO:0000256" key="6">
    <source>
        <dbReference type="ARBA" id="ARBA00032319"/>
    </source>
</evidence>
<reference evidence="7" key="1">
    <citation type="submission" date="2017-07" db="EMBL/GenBank/DDBJ databases">
        <title>Taro Niue Genome Assembly and Annotation.</title>
        <authorList>
            <person name="Atibalentja N."/>
            <person name="Keating K."/>
            <person name="Fields C.J."/>
        </authorList>
    </citation>
    <scope>NUCLEOTIDE SEQUENCE</scope>
    <source>
        <strain evidence="7">Niue_2</strain>
        <tissue evidence="7">Leaf</tissue>
    </source>
</reference>
<evidence type="ECO:0000256" key="4">
    <source>
        <dbReference type="ARBA" id="ARBA00022694"/>
    </source>
</evidence>
<dbReference type="OrthoDB" id="10254665at2759"/>
<gene>
    <name evidence="7" type="ORF">Taro_022947</name>
</gene>
<dbReference type="Proteomes" id="UP000652761">
    <property type="component" value="Unassembled WGS sequence"/>
</dbReference>
<keyword evidence="8" id="KW-1185">Reference proteome</keyword>
<dbReference type="EMBL" id="NMUH01001234">
    <property type="protein sequence ID" value="MQL90357.1"/>
    <property type="molecule type" value="Genomic_DNA"/>
</dbReference>
<dbReference type="PANTHER" id="PTHR12945">
    <property type="entry name" value="TRANSLATION INITIATION FACTOR EIF3-RELATED"/>
    <property type="match status" value="1"/>
</dbReference>
<evidence type="ECO:0000313" key="8">
    <source>
        <dbReference type="Proteomes" id="UP000652761"/>
    </source>
</evidence>
<sequence length="359" mass="39636">MCRFLRVDTLSLLLSMANVGVYSDVLVVDMVGGIVVGAVAERLGGIVTHVNKGILTTLPEEDPKGGGGSRDRGRGWAIGGRPVHRRWLRSAAAAPHESELGWRVHRRWVGGATTTTWVLGAQLGDPKADYRFRYLATATALLWPSAPQRPTARYSRGAPRPGWLLRPGTGRRLCIEERKKAMERWLETLPNLILRLTPLKRAPLPVEAAWSEWNRGGALRVGLSRRWRSPMMCYTAFSPAMCLIALLELWDPECTAKSDLKTLDMGSTSVQQPEEDVTLPREEHEAFQRLLKGSAASSSFHVVSSSDDGKGFQIGSDGIAGIDWGDRLRFCIIICNYCHFNSKSLGRSGSACLEQNRIC</sequence>
<keyword evidence="5" id="KW-0539">Nucleus</keyword>
<comment type="caution">
    <text evidence="7">The sequence shown here is derived from an EMBL/GenBank/DDBJ whole genome shotgun (WGS) entry which is preliminary data.</text>
</comment>
<comment type="subcellular location">
    <subcellularLocation>
        <location evidence="1">Nucleus</location>
    </subcellularLocation>
</comment>
<dbReference type="AlphaFoldDB" id="A0A843V6V3"/>
<evidence type="ECO:0000256" key="2">
    <source>
        <dbReference type="ARBA" id="ARBA00008320"/>
    </source>
</evidence>